<sequence>MCARPSHCSDYFAHIAECAGRATTRVIVPAGTPCPDIKLLNVRAARRRAQRRAVRSGAAADWTTYNRLDAVCRRHARQLRRRSWAGLCSSLARPRNQHRGWRVLNALLNPRTPRFPVLAIAVAQGISELALAEQLADAFAAAATAPLLGVPAVALRALYVAVFVRGGDHTHGGRIPTHHPDLIGRIESKRNIAVVSTSNEDMAARIRDNNTVHLGAKEYAVATYIAPPANSARGVAHGIPQGTTDAEFMRGLYAHKIHILQARMLGPCATALITFEGRTVPRTEEGSQTAIPISDPLQVQTQGGIATTMRQQIRSESRSRSKNRTRSGSRSKTLSHVTSKEQQPPQRASTASVVQETVEDMNTEAPPEPNPTAQPIDARVTACGIGIHENRKAIQELHMRMEKGFDEIRQMVTRLHEVFTPRVNDQRYKKPGGKVVDRSLETKRLPQLLCRDPVLVEAKMTSEEIATDYDSMLEYEGQAAGAIGLLQRQIELLASAA</sequence>
<keyword evidence="2" id="KW-1185">Reference proteome</keyword>
<evidence type="ECO:0000313" key="2">
    <source>
        <dbReference type="Proteomes" id="UP000821865"/>
    </source>
</evidence>
<name>A0ACB8CM88_DERSI</name>
<reference evidence="1" key="1">
    <citation type="submission" date="2020-05" db="EMBL/GenBank/DDBJ databases">
        <title>Large-scale comparative analyses of tick genomes elucidate their genetic diversity and vector capacities.</title>
        <authorList>
            <person name="Jia N."/>
            <person name="Wang J."/>
            <person name="Shi W."/>
            <person name="Du L."/>
            <person name="Sun Y."/>
            <person name="Zhan W."/>
            <person name="Jiang J."/>
            <person name="Wang Q."/>
            <person name="Zhang B."/>
            <person name="Ji P."/>
            <person name="Sakyi L.B."/>
            <person name="Cui X."/>
            <person name="Yuan T."/>
            <person name="Jiang B."/>
            <person name="Yang W."/>
            <person name="Lam T.T.-Y."/>
            <person name="Chang Q."/>
            <person name="Ding S."/>
            <person name="Wang X."/>
            <person name="Zhu J."/>
            <person name="Ruan X."/>
            <person name="Zhao L."/>
            <person name="Wei J."/>
            <person name="Que T."/>
            <person name="Du C."/>
            <person name="Cheng J."/>
            <person name="Dai P."/>
            <person name="Han X."/>
            <person name="Huang E."/>
            <person name="Gao Y."/>
            <person name="Liu J."/>
            <person name="Shao H."/>
            <person name="Ye R."/>
            <person name="Li L."/>
            <person name="Wei W."/>
            <person name="Wang X."/>
            <person name="Wang C."/>
            <person name="Yang T."/>
            <person name="Huo Q."/>
            <person name="Li W."/>
            <person name="Guo W."/>
            <person name="Chen H."/>
            <person name="Zhou L."/>
            <person name="Ni X."/>
            <person name="Tian J."/>
            <person name="Zhou Y."/>
            <person name="Sheng Y."/>
            <person name="Liu T."/>
            <person name="Pan Y."/>
            <person name="Xia L."/>
            <person name="Li J."/>
            <person name="Zhao F."/>
            <person name="Cao W."/>
        </authorList>
    </citation>
    <scope>NUCLEOTIDE SEQUENCE</scope>
    <source>
        <strain evidence="1">Dsil-2018</strain>
    </source>
</reference>
<dbReference type="Proteomes" id="UP000821865">
    <property type="component" value="Chromosome 6"/>
</dbReference>
<evidence type="ECO:0000313" key="1">
    <source>
        <dbReference type="EMBL" id="KAH7946038.1"/>
    </source>
</evidence>
<comment type="caution">
    <text evidence="1">The sequence shown here is derived from an EMBL/GenBank/DDBJ whole genome shotgun (WGS) entry which is preliminary data.</text>
</comment>
<proteinExistence type="predicted"/>
<accession>A0ACB8CM88</accession>
<dbReference type="EMBL" id="CM023475">
    <property type="protein sequence ID" value="KAH7946038.1"/>
    <property type="molecule type" value="Genomic_DNA"/>
</dbReference>
<organism evidence="1 2">
    <name type="scientific">Dermacentor silvarum</name>
    <name type="common">Tick</name>
    <dbReference type="NCBI Taxonomy" id="543639"/>
    <lineage>
        <taxon>Eukaryota</taxon>
        <taxon>Metazoa</taxon>
        <taxon>Ecdysozoa</taxon>
        <taxon>Arthropoda</taxon>
        <taxon>Chelicerata</taxon>
        <taxon>Arachnida</taxon>
        <taxon>Acari</taxon>
        <taxon>Parasitiformes</taxon>
        <taxon>Ixodida</taxon>
        <taxon>Ixodoidea</taxon>
        <taxon>Ixodidae</taxon>
        <taxon>Rhipicephalinae</taxon>
        <taxon>Dermacentor</taxon>
    </lineage>
</organism>
<gene>
    <name evidence="1" type="ORF">HPB49_019509</name>
</gene>
<protein>
    <submittedName>
        <fullName evidence="1">Uncharacterized protein</fullName>
    </submittedName>
</protein>